<name>A0A8H7HF35_9AGAM</name>
<gene>
    <name evidence="2" type="ORF">RHS04_01723</name>
</gene>
<accession>A0A8H7HF35</accession>
<feature type="region of interest" description="Disordered" evidence="1">
    <location>
        <begin position="78"/>
        <end position="117"/>
    </location>
</feature>
<organism evidence="2 3">
    <name type="scientific">Rhizoctonia solani</name>
    <dbReference type="NCBI Taxonomy" id="456999"/>
    <lineage>
        <taxon>Eukaryota</taxon>
        <taxon>Fungi</taxon>
        <taxon>Dikarya</taxon>
        <taxon>Basidiomycota</taxon>
        <taxon>Agaricomycotina</taxon>
        <taxon>Agaricomycetes</taxon>
        <taxon>Cantharellales</taxon>
        <taxon>Ceratobasidiaceae</taxon>
        <taxon>Rhizoctonia</taxon>
    </lineage>
</organism>
<evidence type="ECO:0000313" key="3">
    <source>
        <dbReference type="Proteomes" id="UP000650582"/>
    </source>
</evidence>
<comment type="caution">
    <text evidence="2">The sequence shown here is derived from an EMBL/GenBank/DDBJ whole genome shotgun (WGS) entry which is preliminary data.</text>
</comment>
<dbReference type="EMBL" id="JACYCC010000034">
    <property type="protein sequence ID" value="KAF8683378.1"/>
    <property type="molecule type" value="Genomic_DNA"/>
</dbReference>
<reference evidence="2" key="1">
    <citation type="submission" date="2020-09" db="EMBL/GenBank/DDBJ databases">
        <title>Comparative genome analyses of four rice-infecting Rhizoctonia solani isolates reveal extensive enrichment of homogalacturonan modification genes.</title>
        <authorList>
            <person name="Lee D.-Y."/>
            <person name="Jeon J."/>
            <person name="Kim K.-T."/>
            <person name="Cheong K."/>
            <person name="Song H."/>
            <person name="Choi G."/>
            <person name="Ko J."/>
            <person name="Opiyo S.O."/>
            <person name="Zuo S."/>
            <person name="Madhav S."/>
            <person name="Lee Y.-H."/>
            <person name="Wang G.-L."/>
        </authorList>
    </citation>
    <scope>NUCLEOTIDE SEQUENCE</scope>
    <source>
        <strain evidence="2">AG1-IA YN-7</strain>
    </source>
</reference>
<dbReference type="AlphaFoldDB" id="A0A8H7HF35"/>
<proteinExistence type="predicted"/>
<dbReference type="Proteomes" id="UP000650582">
    <property type="component" value="Unassembled WGS sequence"/>
</dbReference>
<sequence length="117" mass="13100">MQRGQSLWVYSEDPADAAQLDDVLHLDAYDFFRVCAEDPNSEIPTNKRHIQVPLKSLRAAIAAAVIDERRELAEKKCEPRAELAKPKPEGKQRSRTAMEALGIPNTKRGKKITNFAG</sequence>
<evidence type="ECO:0000256" key="1">
    <source>
        <dbReference type="SAM" id="MobiDB-lite"/>
    </source>
</evidence>
<protein>
    <submittedName>
        <fullName evidence="2">Uncharacterized protein</fullName>
    </submittedName>
</protein>
<evidence type="ECO:0000313" key="2">
    <source>
        <dbReference type="EMBL" id="KAF8683378.1"/>
    </source>
</evidence>
<feature type="compositionally biased region" description="Basic and acidic residues" evidence="1">
    <location>
        <begin position="78"/>
        <end position="92"/>
    </location>
</feature>